<evidence type="ECO:0000313" key="3">
    <source>
        <dbReference type="EnsemblMetazoa" id="PPA39506.1"/>
    </source>
</evidence>
<name>A0A8R1YWB1_PRIPA</name>
<dbReference type="GO" id="GO:0008270">
    <property type="term" value="F:zinc ion binding"/>
    <property type="evidence" value="ECO:0007669"/>
    <property type="project" value="UniProtKB-KW"/>
</dbReference>
<keyword evidence="4" id="KW-1185">Reference proteome</keyword>
<reference evidence="4" key="1">
    <citation type="journal article" date="2008" name="Nat. Genet.">
        <title>The Pristionchus pacificus genome provides a unique perspective on nematode lifestyle and parasitism.</title>
        <authorList>
            <person name="Dieterich C."/>
            <person name="Clifton S.W."/>
            <person name="Schuster L.N."/>
            <person name="Chinwalla A."/>
            <person name="Delehaunty K."/>
            <person name="Dinkelacker I."/>
            <person name="Fulton L."/>
            <person name="Fulton R."/>
            <person name="Godfrey J."/>
            <person name="Minx P."/>
            <person name="Mitreva M."/>
            <person name="Roeseler W."/>
            <person name="Tian H."/>
            <person name="Witte H."/>
            <person name="Yang S.P."/>
            <person name="Wilson R.K."/>
            <person name="Sommer R.J."/>
        </authorList>
    </citation>
    <scope>NUCLEOTIDE SEQUENCE [LARGE SCALE GENOMIC DNA]</scope>
    <source>
        <strain evidence="4">PS312</strain>
    </source>
</reference>
<accession>A0A8R1YWB1</accession>
<keyword evidence="1" id="KW-0479">Metal-binding</keyword>
<protein>
    <submittedName>
        <fullName evidence="3">C2H2-type domain-containing protein</fullName>
    </submittedName>
</protein>
<feature type="domain" description="C2H2-type" evidence="2">
    <location>
        <begin position="115"/>
        <end position="143"/>
    </location>
</feature>
<evidence type="ECO:0000256" key="1">
    <source>
        <dbReference type="PROSITE-ProRule" id="PRU00042"/>
    </source>
</evidence>
<dbReference type="PROSITE" id="PS50157">
    <property type="entry name" value="ZINC_FINGER_C2H2_2"/>
    <property type="match status" value="1"/>
</dbReference>
<evidence type="ECO:0000259" key="2">
    <source>
        <dbReference type="PROSITE" id="PS50157"/>
    </source>
</evidence>
<dbReference type="AlphaFoldDB" id="A0A8R1YWB1"/>
<keyword evidence="1" id="KW-0863">Zinc-finger</keyword>
<dbReference type="PROSITE" id="PS00028">
    <property type="entry name" value="ZINC_FINGER_C2H2_1"/>
    <property type="match status" value="1"/>
</dbReference>
<sequence>MPETESEALPDWKLLADISPQLIDRGIAVTDTLQAILPSILAVDADDEELGIDALKKLLRLSQQAIEYLLKTQSVLMEERDSRAAELDRNKIQVKKLINDLMNKKMSNSSPPDTFNCPSCNKKFLTDVFLMDHQKRRHPETAKASEASGEDDQ</sequence>
<organism evidence="3 4">
    <name type="scientific">Pristionchus pacificus</name>
    <name type="common">Parasitic nematode worm</name>
    <dbReference type="NCBI Taxonomy" id="54126"/>
    <lineage>
        <taxon>Eukaryota</taxon>
        <taxon>Metazoa</taxon>
        <taxon>Ecdysozoa</taxon>
        <taxon>Nematoda</taxon>
        <taxon>Chromadorea</taxon>
        <taxon>Rhabditida</taxon>
        <taxon>Rhabditina</taxon>
        <taxon>Diplogasteromorpha</taxon>
        <taxon>Diplogasteroidea</taxon>
        <taxon>Neodiplogasteridae</taxon>
        <taxon>Pristionchus</taxon>
    </lineage>
</organism>
<dbReference type="InterPro" id="IPR013087">
    <property type="entry name" value="Znf_C2H2_type"/>
</dbReference>
<evidence type="ECO:0000313" key="4">
    <source>
        <dbReference type="Proteomes" id="UP000005239"/>
    </source>
</evidence>
<gene>
    <name evidence="3" type="primary">WBGene00277875</name>
</gene>
<dbReference type="EnsemblMetazoa" id="PPA39506.1">
    <property type="protein sequence ID" value="PPA39506.1"/>
    <property type="gene ID" value="WBGene00277875"/>
</dbReference>
<proteinExistence type="predicted"/>
<dbReference type="Gene3D" id="3.30.160.60">
    <property type="entry name" value="Classic Zinc Finger"/>
    <property type="match status" value="1"/>
</dbReference>
<dbReference type="Proteomes" id="UP000005239">
    <property type="component" value="Unassembled WGS sequence"/>
</dbReference>
<keyword evidence="1" id="KW-0862">Zinc</keyword>
<reference evidence="3" key="2">
    <citation type="submission" date="2022-06" db="UniProtKB">
        <authorList>
            <consortium name="EnsemblMetazoa"/>
        </authorList>
    </citation>
    <scope>IDENTIFICATION</scope>
    <source>
        <strain evidence="3">PS312</strain>
    </source>
</reference>